<sequence>MAYLPEAFLNRMQEMLGEEYEDFLAAYEEPRTYGLRVNTRKITPEEFEKLNVFSVRRIPWVKNGFFYDEDVRPARHPLYAAGVYYLQEPSAMTPAACLPVQPGERVLDLCAAPGGKATELGAKLKGRGLLVANDISASRARALLYNLEVFGIDNAFVTNETPAALAGVFEGFFDKILVDAPCSGEGMFRKEEAVARDWTPEKSEYFSGQQREIVSRAVRMLRPGGMLLYSTCTFAPCEDEQTISWVLEQFPEMHLVPLPEYEGFSGGCPRWGNGEETLKYCVRLWPHKMHGEGHFLALLEKDGQGQAENRVPEREGNTGKTAGKKEKKKRKGAGSAPGNNSGPGLTRKELQILEEFLEPCARNFPTDRLEQRGQKVYLVPELPENVRGLKFLRNGLYMGEIRKDRFEPSQQLAMTLRADEFRERICLKLEDERVERYLRGETLNILPGETESPAGWKLVCVGDYPLGWGKLVKGVLKNKYQSSWRKV</sequence>
<evidence type="ECO:0000313" key="10">
    <source>
        <dbReference type="EMBL" id="HIX76296.1"/>
    </source>
</evidence>
<dbReference type="PANTHER" id="PTHR22807:SF30">
    <property type="entry name" value="28S RRNA (CYTOSINE(4447)-C(5))-METHYLTRANSFERASE-RELATED"/>
    <property type="match status" value="1"/>
</dbReference>
<evidence type="ECO:0000256" key="6">
    <source>
        <dbReference type="ARBA" id="ARBA00022884"/>
    </source>
</evidence>
<dbReference type="InterPro" id="IPR031341">
    <property type="entry name" value="Methyltr_RsmF_N"/>
</dbReference>
<dbReference type="GO" id="GO:0003723">
    <property type="term" value="F:RNA binding"/>
    <property type="evidence" value="ECO:0007669"/>
    <property type="project" value="UniProtKB-UniRule"/>
</dbReference>
<accession>A0A9D1XBW5</accession>
<dbReference type="Gene3D" id="3.30.70.1170">
    <property type="entry name" value="Sun protein, domain 3"/>
    <property type="match status" value="1"/>
</dbReference>
<dbReference type="InterPro" id="IPR018314">
    <property type="entry name" value="RsmB/NOL1/NOP2-like_CS"/>
</dbReference>
<dbReference type="Pfam" id="PF01189">
    <property type="entry name" value="Methyltr_RsmB-F"/>
    <property type="match status" value="1"/>
</dbReference>
<keyword evidence="6 7" id="KW-0694">RNA-binding</keyword>
<proteinExistence type="inferred from homology"/>
<keyword evidence="5 7" id="KW-0949">S-adenosyl-L-methionine</keyword>
<dbReference type="Gene3D" id="2.30.130.60">
    <property type="match status" value="1"/>
</dbReference>
<evidence type="ECO:0000256" key="8">
    <source>
        <dbReference type="SAM" id="MobiDB-lite"/>
    </source>
</evidence>
<evidence type="ECO:0000256" key="2">
    <source>
        <dbReference type="ARBA" id="ARBA00022490"/>
    </source>
</evidence>
<feature type="binding site" evidence="7">
    <location>
        <begin position="110"/>
        <end position="116"/>
    </location>
    <ligand>
        <name>S-adenosyl-L-methionine</name>
        <dbReference type="ChEBI" id="CHEBI:59789"/>
    </ligand>
</feature>
<dbReference type="InterPro" id="IPR029063">
    <property type="entry name" value="SAM-dependent_MTases_sf"/>
</dbReference>
<evidence type="ECO:0000313" key="11">
    <source>
        <dbReference type="Proteomes" id="UP000886890"/>
    </source>
</evidence>
<evidence type="ECO:0000256" key="3">
    <source>
        <dbReference type="ARBA" id="ARBA00022603"/>
    </source>
</evidence>
<dbReference type="Pfam" id="PF13636">
    <property type="entry name" value="Methyltranf_PUA"/>
    <property type="match status" value="1"/>
</dbReference>
<dbReference type="InterPro" id="IPR001678">
    <property type="entry name" value="MeTrfase_RsmB-F_NOP2_dom"/>
</dbReference>
<dbReference type="AlphaFoldDB" id="A0A9D1XBW5"/>
<evidence type="ECO:0000256" key="1">
    <source>
        <dbReference type="ARBA" id="ARBA00007494"/>
    </source>
</evidence>
<dbReference type="InterPro" id="IPR049560">
    <property type="entry name" value="MeTrfase_RsmB-F_NOP2_cat"/>
</dbReference>
<keyword evidence="3 7" id="KW-0489">Methyltransferase</keyword>
<comment type="similarity">
    <text evidence="1 7">Belongs to the class I-like SAM-binding methyltransferase superfamily. RsmB/NOP family.</text>
</comment>
<dbReference type="Gene3D" id="3.40.50.150">
    <property type="entry name" value="Vaccinia Virus protein VP39"/>
    <property type="match status" value="1"/>
</dbReference>
<dbReference type="InterPro" id="IPR027391">
    <property type="entry name" value="Nol1_Nop2_Fmu_2"/>
</dbReference>
<feature type="binding site" evidence="7">
    <location>
        <position position="179"/>
    </location>
    <ligand>
        <name>S-adenosyl-L-methionine</name>
        <dbReference type="ChEBI" id="CHEBI:59789"/>
    </ligand>
</feature>
<feature type="binding site" evidence="7">
    <location>
        <position position="134"/>
    </location>
    <ligand>
        <name>S-adenosyl-L-methionine</name>
        <dbReference type="ChEBI" id="CHEBI:59789"/>
    </ligand>
</feature>
<comment type="caution">
    <text evidence="10">The sequence shown here is derived from an EMBL/GenBank/DDBJ whole genome shotgun (WGS) entry which is preliminary data.</text>
</comment>
<dbReference type="PROSITE" id="PS51686">
    <property type="entry name" value="SAM_MT_RSMB_NOP"/>
    <property type="match status" value="1"/>
</dbReference>
<dbReference type="Pfam" id="PF17126">
    <property type="entry name" value="RsmF_methylt_CI"/>
    <property type="match status" value="1"/>
</dbReference>
<dbReference type="PANTHER" id="PTHR22807">
    <property type="entry name" value="NOP2 YEAST -RELATED NOL1/NOP2/FMU SUN DOMAIN-CONTAINING"/>
    <property type="match status" value="1"/>
</dbReference>
<reference evidence="10" key="1">
    <citation type="journal article" date="2021" name="PeerJ">
        <title>Extensive microbial diversity within the chicken gut microbiome revealed by metagenomics and culture.</title>
        <authorList>
            <person name="Gilroy R."/>
            <person name="Ravi A."/>
            <person name="Getino M."/>
            <person name="Pursley I."/>
            <person name="Horton D.L."/>
            <person name="Alikhan N.F."/>
            <person name="Baker D."/>
            <person name="Gharbi K."/>
            <person name="Hall N."/>
            <person name="Watson M."/>
            <person name="Adriaenssens E.M."/>
            <person name="Foster-Nyarko E."/>
            <person name="Jarju S."/>
            <person name="Secka A."/>
            <person name="Antonio M."/>
            <person name="Oren A."/>
            <person name="Chaudhuri R.R."/>
            <person name="La Ragione R."/>
            <person name="Hildebrand F."/>
            <person name="Pallen M.J."/>
        </authorList>
    </citation>
    <scope>NUCLEOTIDE SEQUENCE</scope>
    <source>
        <strain evidence="10">CHK183-1962</strain>
    </source>
</reference>
<dbReference type="GO" id="GO:0001510">
    <property type="term" value="P:RNA methylation"/>
    <property type="evidence" value="ECO:0007669"/>
    <property type="project" value="InterPro"/>
</dbReference>
<reference evidence="10" key="2">
    <citation type="submission" date="2021-04" db="EMBL/GenBank/DDBJ databases">
        <authorList>
            <person name="Gilroy R."/>
        </authorList>
    </citation>
    <scope>NUCLEOTIDE SEQUENCE</scope>
    <source>
        <strain evidence="10">CHK183-1962</strain>
    </source>
</reference>
<dbReference type="CDD" id="cd02440">
    <property type="entry name" value="AdoMet_MTases"/>
    <property type="match status" value="1"/>
</dbReference>
<name>A0A9D1XBW5_9FIRM</name>
<feature type="domain" description="SAM-dependent MTase RsmB/NOP-type" evidence="9">
    <location>
        <begin position="23"/>
        <end position="302"/>
    </location>
</feature>
<feature type="active site" description="Nucleophile" evidence="7">
    <location>
        <position position="232"/>
    </location>
</feature>
<dbReference type="Pfam" id="PF17125">
    <property type="entry name" value="Methyltr_RsmF_N"/>
    <property type="match status" value="1"/>
</dbReference>
<keyword evidence="4 7" id="KW-0808">Transferase</keyword>
<dbReference type="Proteomes" id="UP000886890">
    <property type="component" value="Unassembled WGS sequence"/>
</dbReference>
<keyword evidence="2" id="KW-0963">Cytoplasm</keyword>
<gene>
    <name evidence="10" type="ORF">H9734_01670</name>
</gene>
<feature type="region of interest" description="Disordered" evidence="8">
    <location>
        <begin position="304"/>
        <end position="346"/>
    </location>
</feature>
<dbReference type="EMBL" id="DXEK01000023">
    <property type="protein sequence ID" value="HIX76296.1"/>
    <property type="molecule type" value="Genomic_DNA"/>
</dbReference>
<organism evidence="10 11">
    <name type="scientific">Candidatus Fusicatenibacter merdavium</name>
    <dbReference type="NCBI Taxonomy" id="2838600"/>
    <lineage>
        <taxon>Bacteria</taxon>
        <taxon>Bacillati</taxon>
        <taxon>Bacillota</taxon>
        <taxon>Clostridia</taxon>
        <taxon>Lachnospirales</taxon>
        <taxon>Lachnospiraceae</taxon>
        <taxon>Fusicatenibacter</taxon>
    </lineage>
</organism>
<dbReference type="GO" id="GO:0008173">
    <property type="term" value="F:RNA methyltransferase activity"/>
    <property type="evidence" value="ECO:0007669"/>
    <property type="project" value="InterPro"/>
</dbReference>
<dbReference type="PROSITE" id="PS01153">
    <property type="entry name" value="NOL1_NOP2_SUN"/>
    <property type="match status" value="1"/>
</dbReference>
<dbReference type="SUPFAM" id="SSF53335">
    <property type="entry name" value="S-adenosyl-L-methionine-dependent methyltransferases"/>
    <property type="match status" value="1"/>
</dbReference>
<dbReference type="InterPro" id="IPR023267">
    <property type="entry name" value="RCMT"/>
</dbReference>
<evidence type="ECO:0000256" key="7">
    <source>
        <dbReference type="PROSITE-ProRule" id="PRU01023"/>
    </source>
</evidence>
<protein>
    <submittedName>
        <fullName evidence="10">RsmF rRNA methyltransferase first C-terminal domain-containing protein</fullName>
    </submittedName>
</protein>
<evidence type="ECO:0000256" key="5">
    <source>
        <dbReference type="ARBA" id="ARBA00022691"/>
    </source>
</evidence>
<evidence type="ECO:0000259" key="9">
    <source>
        <dbReference type="PROSITE" id="PS51686"/>
    </source>
</evidence>
<comment type="caution">
    <text evidence="7">Lacks conserved residue(s) required for the propagation of feature annotation.</text>
</comment>
<evidence type="ECO:0000256" key="4">
    <source>
        <dbReference type="ARBA" id="ARBA00022679"/>
    </source>
</evidence>
<dbReference type="InterPro" id="IPR031340">
    <property type="entry name" value="RsmF_methylt_CI"/>
</dbReference>
<dbReference type="PRINTS" id="PR02008">
    <property type="entry name" value="RCMTFAMILY"/>
</dbReference>
<dbReference type="CDD" id="cd21147">
    <property type="entry name" value="RsmF_methylt_CTD1"/>
    <property type="match status" value="1"/>
</dbReference>